<dbReference type="AlphaFoldDB" id="A0A822XG66"/>
<protein>
    <submittedName>
        <fullName evidence="1">Uncharacterized protein</fullName>
    </submittedName>
</protein>
<dbReference type="EMBL" id="DUZY01000001">
    <property type="protein sequence ID" value="DAD20484.1"/>
    <property type="molecule type" value="Genomic_DNA"/>
</dbReference>
<evidence type="ECO:0000313" key="2">
    <source>
        <dbReference type="Proteomes" id="UP000607653"/>
    </source>
</evidence>
<organism evidence="1 2">
    <name type="scientific">Nelumbo nucifera</name>
    <name type="common">Sacred lotus</name>
    <dbReference type="NCBI Taxonomy" id="4432"/>
    <lineage>
        <taxon>Eukaryota</taxon>
        <taxon>Viridiplantae</taxon>
        <taxon>Streptophyta</taxon>
        <taxon>Embryophyta</taxon>
        <taxon>Tracheophyta</taxon>
        <taxon>Spermatophyta</taxon>
        <taxon>Magnoliopsida</taxon>
        <taxon>Proteales</taxon>
        <taxon>Nelumbonaceae</taxon>
        <taxon>Nelumbo</taxon>
    </lineage>
</organism>
<gene>
    <name evidence="1" type="ORF">HUJ06_021947</name>
</gene>
<dbReference type="Proteomes" id="UP000607653">
    <property type="component" value="Unassembled WGS sequence"/>
</dbReference>
<evidence type="ECO:0000313" key="1">
    <source>
        <dbReference type="EMBL" id="DAD20484.1"/>
    </source>
</evidence>
<sequence length="158" mass="17081">MAGQGSPFEKSKPGSLVSLCLGLLGRHFEDIILDLTEIAANFPPDIRLAMAAIARRRKLLNDEVIISLAESSWEILDISGSEVSDFGLAKVAEKCKFLRAVDISQCSNITPFGVSELVQHCRSLETLRCGDTNFISGYEPKFMVAEGAPGVITLHADA</sequence>
<keyword evidence="2" id="KW-1185">Reference proteome</keyword>
<name>A0A822XG66_NELNU</name>
<accession>A0A822XG66</accession>
<dbReference type="InterPro" id="IPR032675">
    <property type="entry name" value="LRR_dom_sf"/>
</dbReference>
<dbReference type="Gene3D" id="3.80.10.10">
    <property type="entry name" value="Ribonuclease Inhibitor"/>
    <property type="match status" value="1"/>
</dbReference>
<dbReference type="SUPFAM" id="SSF52047">
    <property type="entry name" value="RNI-like"/>
    <property type="match status" value="1"/>
</dbReference>
<dbReference type="SMART" id="SM00367">
    <property type="entry name" value="LRR_CC"/>
    <property type="match status" value="2"/>
</dbReference>
<proteinExistence type="predicted"/>
<dbReference type="InterPro" id="IPR006553">
    <property type="entry name" value="Leu-rich_rpt_Cys-con_subtyp"/>
</dbReference>
<comment type="caution">
    <text evidence="1">The sequence shown here is derived from an EMBL/GenBank/DDBJ whole genome shotgun (WGS) entry which is preliminary data.</text>
</comment>
<reference evidence="1 2" key="1">
    <citation type="journal article" date="2020" name="Mol. Biol. Evol.">
        <title>Distinct Expression and Methylation Patterns for Genes with Different Fates following a Single Whole-Genome Duplication in Flowering Plants.</title>
        <authorList>
            <person name="Shi T."/>
            <person name="Rahmani R.S."/>
            <person name="Gugger P.F."/>
            <person name="Wang M."/>
            <person name="Li H."/>
            <person name="Zhang Y."/>
            <person name="Li Z."/>
            <person name="Wang Q."/>
            <person name="Van de Peer Y."/>
            <person name="Marchal K."/>
            <person name="Chen J."/>
        </authorList>
    </citation>
    <scope>NUCLEOTIDE SEQUENCE [LARGE SCALE GENOMIC DNA]</scope>
    <source>
        <tissue evidence="1">Leaf</tissue>
    </source>
</reference>